<dbReference type="InterPro" id="IPR011051">
    <property type="entry name" value="RmlC_Cupin_sf"/>
</dbReference>
<organism evidence="1 2">
    <name type="scientific">Pseudorhodoplanes sinuspersici</name>
    <dbReference type="NCBI Taxonomy" id="1235591"/>
    <lineage>
        <taxon>Bacteria</taxon>
        <taxon>Pseudomonadati</taxon>
        <taxon>Pseudomonadota</taxon>
        <taxon>Alphaproteobacteria</taxon>
        <taxon>Hyphomicrobiales</taxon>
        <taxon>Pseudorhodoplanes</taxon>
    </lineage>
</organism>
<keyword evidence="2" id="KW-1185">Reference proteome</keyword>
<dbReference type="KEGG" id="psin:CAK95_01120"/>
<evidence type="ECO:0000313" key="2">
    <source>
        <dbReference type="Proteomes" id="UP000194137"/>
    </source>
</evidence>
<dbReference type="EMBL" id="CP021112">
    <property type="protein sequence ID" value="ARP97836.1"/>
    <property type="molecule type" value="Genomic_DNA"/>
</dbReference>
<evidence type="ECO:0000313" key="1">
    <source>
        <dbReference type="EMBL" id="ARP97836.1"/>
    </source>
</evidence>
<reference evidence="1 2" key="1">
    <citation type="submission" date="2017-05" db="EMBL/GenBank/DDBJ databases">
        <title>Full genome sequence of Pseudorhodoplanes sinuspersici.</title>
        <authorList>
            <person name="Dastgheib S.M.M."/>
            <person name="Shavandi M."/>
            <person name="Tirandaz H."/>
        </authorList>
    </citation>
    <scope>NUCLEOTIDE SEQUENCE [LARGE SCALE GENOMIC DNA]</scope>
    <source>
        <strain evidence="1 2">RIPI110</strain>
    </source>
</reference>
<protein>
    <recommendedName>
        <fullName evidence="3">Cupin 2 conserved barrel domain-containing protein</fullName>
    </recommendedName>
</protein>
<dbReference type="STRING" id="1235591.CAK95_01120"/>
<accession>A0A1W6ZKC3</accession>
<dbReference type="SUPFAM" id="SSF51182">
    <property type="entry name" value="RmlC-like cupins"/>
    <property type="match status" value="1"/>
</dbReference>
<sequence>MELRLVEDVVAANGRLLFPDDGAHRICYVVHGEIAADGAKLRDDQAICLSGAAELKAAASGATVWRYEFAAANVPIATLASHAGVTREKLRQTIAWPIADRVLIRADSVSFPPGGCAYLHKHQGPGIRCLIEGGIRIDALGHSASYGPGAAWFETGPDPVFAQAAAERPSRFIRVMVLPADILGRSSIAYVNPEDREKPKSQVYKGYVDQVIDI</sequence>
<dbReference type="AlphaFoldDB" id="A0A1W6ZKC3"/>
<gene>
    <name evidence="1" type="ORF">CAK95_01120</name>
</gene>
<name>A0A1W6ZKC3_9HYPH</name>
<evidence type="ECO:0008006" key="3">
    <source>
        <dbReference type="Google" id="ProtNLM"/>
    </source>
</evidence>
<proteinExistence type="predicted"/>
<dbReference type="Proteomes" id="UP000194137">
    <property type="component" value="Chromosome"/>
</dbReference>